<keyword evidence="2" id="KW-0732">Signal</keyword>
<feature type="chain" id="PRO_5004157792" evidence="2">
    <location>
        <begin position="21"/>
        <end position="191"/>
    </location>
</feature>
<reference evidence="3" key="1">
    <citation type="journal article" date="1997" name="FEMS Microbiol. Lett.">
        <title>Cloning and analysis of methanol oxidation genes in the methylotroph Hyphomicrobium methylovorum GM2.</title>
        <authorList>
            <person name="Tanaka Y."/>
            <person name="Yoshida T."/>
            <person name="Watanabe K."/>
            <person name="Izumi Y."/>
            <person name="Mitsunaga T."/>
        </authorList>
    </citation>
    <scope>NUCLEOTIDE SEQUENCE</scope>
    <source>
        <strain evidence="3">GM2</strain>
    </source>
</reference>
<evidence type="ECO:0000313" key="3">
    <source>
        <dbReference type="EMBL" id="BAA23278.1"/>
    </source>
</evidence>
<proteinExistence type="predicted"/>
<feature type="non-terminal residue" evidence="3">
    <location>
        <position position="191"/>
    </location>
</feature>
<protein>
    <submittedName>
        <fullName evidence="3">MxaA protein</fullName>
    </submittedName>
</protein>
<name>O24765_HYPME</name>
<evidence type="ECO:0000256" key="1">
    <source>
        <dbReference type="SAM" id="MobiDB-lite"/>
    </source>
</evidence>
<evidence type="ECO:0000256" key="2">
    <source>
        <dbReference type="SAM" id="SignalP"/>
    </source>
</evidence>
<organism evidence="3">
    <name type="scientific">Hyphomicrobium methylovorum</name>
    <dbReference type="NCBI Taxonomy" id="84"/>
    <lineage>
        <taxon>Bacteria</taxon>
        <taxon>Pseudomonadati</taxon>
        <taxon>Pseudomonadota</taxon>
        <taxon>Alphaproteobacteria</taxon>
        <taxon>Hyphomicrobiales</taxon>
        <taxon>Hyphomicrobiaceae</taxon>
        <taxon>Hyphomicrobium</taxon>
    </lineage>
</organism>
<feature type="signal peptide" evidence="2">
    <location>
        <begin position="1"/>
        <end position="20"/>
    </location>
</feature>
<feature type="compositionally biased region" description="Basic and acidic residues" evidence="1">
    <location>
        <begin position="126"/>
        <end position="135"/>
    </location>
</feature>
<sequence>MMRKLATILFLLLFPVPVQAAIEAVNIFEPRAFGYFMGDTLERRVEVVTTGDTELISGSLPRPGSLTYWLDLTSVDHSVREAHGAKTHTIILKYQIFYSALQATKLKIPPYPLKFRNPGVQPPADGAKDEHRNEGEAPPASASIPALQLTISPLRDILLDDVMPDRKTEISEILRPDARANLIPTGRLEKL</sequence>
<accession>O24765</accession>
<gene>
    <name evidence="3" type="primary">mxaA</name>
</gene>
<dbReference type="AlphaFoldDB" id="O24765"/>
<feature type="region of interest" description="Disordered" evidence="1">
    <location>
        <begin position="117"/>
        <end position="143"/>
    </location>
</feature>
<dbReference type="EMBL" id="AB004097">
    <property type="protein sequence ID" value="BAA23278.1"/>
    <property type="molecule type" value="Genomic_DNA"/>
</dbReference>